<sequence length="171" mass="19526">MDLLLSADLNFALCFRKTQQHLQAEEAREKRLELDPTDAKVSLLRDRFLLQLASPEFAVRVFQESIEIRVNDEAAADPITICHDVIKKDSGSLKESYANMFESFATERQQDNMFLNSICSEERKLSYRLYGILCVWGQEERPGGRDATAFENEIPNIPMLNANGTGDFKNM</sequence>
<accession>A0ACC2N8A3</accession>
<protein>
    <submittedName>
        <fullName evidence="1">Uncharacterized protein</fullName>
    </submittedName>
</protein>
<name>A0ACC2N8A3_9HYME</name>
<dbReference type="Proteomes" id="UP001239111">
    <property type="component" value="Chromosome 4"/>
</dbReference>
<evidence type="ECO:0000313" key="2">
    <source>
        <dbReference type="Proteomes" id="UP001239111"/>
    </source>
</evidence>
<gene>
    <name evidence="1" type="ORF">QAD02_008221</name>
</gene>
<proteinExistence type="predicted"/>
<organism evidence="1 2">
    <name type="scientific">Eretmocerus hayati</name>
    <dbReference type="NCBI Taxonomy" id="131215"/>
    <lineage>
        <taxon>Eukaryota</taxon>
        <taxon>Metazoa</taxon>
        <taxon>Ecdysozoa</taxon>
        <taxon>Arthropoda</taxon>
        <taxon>Hexapoda</taxon>
        <taxon>Insecta</taxon>
        <taxon>Pterygota</taxon>
        <taxon>Neoptera</taxon>
        <taxon>Endopterygota</taxon>
        <taxon>Hymenoptera</taxon>
        <taxon>Apocrita</taxon>
        <taxon>Proctotrupomorpha</taxon>
        <taxon>Chalcidoidea</taxon>
        <taxon>Aphelinidae</taxon>
        <taxon>Aphelininae</taxon>
        <taxon>Eretmocerus</taxon>
    </lineage>
</organism>
<evidence type="ECO:0000313" key="1">
    <source>
        <dbReference type="EMBL" id="KAJ8666559.1"/>
    </source>
</evidence>
<comment type="caution">
    <text evidence="1">The sequence shown here is derived from an EMBL/GenBank/DDBJ whole genome shotgun (WGS) entry which is preliminary data.</text>
</comment>
<dbReference type="EMBL" id="CM056744">
    <property type="protein sequence ID" value="KAJ8666559.1"/>
    <property type="molecule type" value="Genomic_DNA"/>
</dbReference>
<reference evidence="1" key="1">
    <citation type="submission" date="2023-04" db="EMBL/GenBank/DDBJ databases">
        <title>A chromosome-level genome assembly of the parasitoid wasp Eretmocerus hayati.</title>
        <authorList>
            <person name="Zhong Y."/>
            <person name="Liu S."/>
            <person name="Liu Y."/>
        </authorList>
    </citation>
    <scope>NUCLEOTIDE SEQUENCE</scope>
    <source>
        <strain evidence="1">ZJU_SS_LIU_2023</strain>
    </source>
</reference>
<keyword evidence="2" id="KW-1185">Reference proteome</keyword>